<proteinExistence type="predicted"/>
<accession>A0A8D8QNH2</accession>
<name>A0A8D8QNH2_9HEMI</name>
<dbReference type="EMBL" id="HBUF01089237">
    <property type="protein sequence ID" value="CAG6635241.1"/>
    <property type="molecule type" value="Transcribed_RNA"/>
</dbReference>
<evidence type="ECO:0000313" key="1">
    <source>
        <dbReference type="EMBL" id="CAG6635241.1"/>
    </source>
</evidence>
<organism evidence="1">
    <name type="scientific">Cacopsylla melanoneura</name>
    <dbReference type="NCBI Taxonomy" id="428564"/>
    <lineage>
        <taxon>Eukaryota</taxon>
        <taxon>Metazoa</taxon>
        <taxon>Ecdysozoa</taxon>
        <taxon>Arthropoda</taxon>
        <taxon>Hexapoda</taxon>
        <taxon>Insecta</taxon>
        <taxon>Pterygota</taxon>
        <taxon>Neoptera</taxon>
        <taxon>Paraneoptera</taxon>
        <taxon>Hemiptera</taxon>
        <taxon>Sternorrhyncha</taxon>
        <taxon>Psylloidea</taxon>
        <taxon>Psyllidae</taxon>
        <taxon>Psyllinae</taxon>
        <taxon>Cacopsylla</taxon>
    </lineage>
</organism>
<sequence length="100" mass="12082">MKMESFHEKQPQPHPVLGPKLVLEHVTTCPAYSAWLETIPWCRKEFILPLPIISYNYRRYKLQLNQKSTHYRYEISYAHKPTSNNAQNNMRLRFPRHRCL</sequence>
<protein>
    <submittedName>
        <fullName evidence="1">Uncharacterized protein</fullName>
    </submittedName>
</protein>
<dbReference type="AlphaFoldDB" id="A0A8D8QNH2"/>
<reference evidence="1" key="1">
    <citation type="submission" date="2021-05" db="EMBL/GenBank/DDBJ databases">
        <authorList>
            <person name="Alioto T."/>
            <person name="Alioto T."/>
            <person name="Gomez Garrido J."/>
        </authorList>
    </citation>
    <scope>NUCLEOTIDE SEQUENCE</scope>
</reference>